<evidence type="ECO:0008006" key="3">
    <source>
        <dbReference type="Google" id="ProtNLM"/>
    </source>
</evidence>
<evidence type="ECO:0000313" key="2">
    <source>
        <dbReference type="EMBL" id="CAE2226747.1"/>
    </source>
</evidence>
<reference evidence="2" key="1">
    <citation type="submission" date="2021-01" db="EMBL/GenBank/DDBJ databases">
        <authorList>
            <person name="Corre E."/>
            <person name="Pelletier E."/>
            <person name="Niang G."/>
            <person name="Scheremetjew M."/>
            <person name="Finn R."/>
            <person name="Kale V."/>
            <person name="Holt S."/>
            <person name="Cochrane G."/>
            <person name="Meng A."/>
            <person name="Brown T."/>
            <person name="Cohen L."/>
        </authorList>
    </citation>
    <scope>NUCLEOTIDE SEQUENCE</scope>
    <source>
        <strain evidence="2">UIO037</strain>
    </source>
</reference>
<feature type="signal peptide" evidence="1">
    <location>
        <begin position="1"/>
        <end position="15"/>
    </location>
</feature>
<evidence type="ECO:0000256" key="1">
    <source>
        <dbReference type="SAM" id="SignalP"/>
    </source>
</evidence>
<gene>
    <name evidence="2" type="ORF">CPOL0286_LOCUS10269</name>
</gene>
<keyword evidence="1" id="KW-0732">Signal</keyword>
<feature type="chain" id="PRO_5030767252" description="Coenzyme Q-binding protein COQ10 START domain-containing protein" evidence="1">
    <location>
        <begin position="16"/>
        <end position="227"/>
    </location>
</feature>
<accession>A0A7S4IE54</accession>
<dbReference type="EMBL" id="HBKO01022700">
    <property type="protein sequence ID" value="CAE2226747.1"/>
    <property type="molecule type" value="Transcribed_RNA"/>
</dbReference>
<sequence>MMIFVVMLMLRPTASISSVVAPASSRPLRSVAQACTSVRMSTLHFVGDSASEISVTPGARSLHEWLHSDASSSTLLGCESSELLDDGRWHIRMATVSFFGLELAPCFVVEIERPAVGAREVSVRILESHTEILAGLRNWDGVSRVVASVMERAAFTGRNTLSWRAADDEGWILAARFELRLAVPLPRLVPLPPGFNSVGSAIVRSTCRERVAQNLIDARDAYTEWSA</sequence>
<proteinExistence type="predicted"/>
<dbReference type="AlphaFoldDB" id="A0A7S4IE54"/>
<protein>
    <recommendedName>
        <fullName evidence="3">Coenzyme Q-binding protein COQ10 START domain-containing protein</fullName>
    </recommendedName>
</protein>
<organism evidence="2">
    <name type="scientific">Prymnesium polylepis</name>
    <dbReference type="NCBI Taxonomy" id="72548"/>
    <lineage>
        <taxon>Eukaryota</taxon>
        <taxon>Haptista</taxon>
        <taxon>Haptophyta</taxon>
        <taxon>Prymnesiophyceae</taxon>
        <taxon>Prymnesiales</taxon>
        <taxon>Prymnesiaceae</taxon>
        <taxon>Prymnesium</taxon>
    </lineage>
</organism>
<name>A0A7S4IE54_9EUKA</name>